<dbReference type="GO" id="GO:0005524">
    <property type="term" value="F:ATP binding"/>
    <property type="evidence" value="ECO:0007669"/>
    <property type="project" value="UniProtKB-KW"/>
</dbReference>
<dbReference type="PROSITE" id="PS50052">
    <property type="entry name" value="GUANYLATE_KINASE_2"/>
    <property type="match status" value="1"/>
</dbReference>
<dbReference type="Pfam" id="PF00625">
    <property type="entry name" value="Guanylate_kin"/>
    <property type="match status" value="1"/>
</dbReference>
<dbReference type="GO" id="GO:0006508">
    <property type="term" value="P:proteolysis"/>
    <property type="evidence" value="ECO:0007669"/>
    <property type="project" value="InterPro"/>
</dbReference>
<dbReference type="EC" id="2.7.4.8" evidence="2"/>
<dbReference type="AlphaFoldDB" id="A0A8S1T9S8"/>
<dbReference type="Proteomes" id="UP000683925">
    <property type="component" value="Unassembled WGS sequence"/>
</dbReference>
<feature type="domain" description="Guanylate kinase-like" evidence="7">
    <location>
        <begin position="388"/>
        <end position="570"/>
    </location>
</feature>
<dbReference type="GO" id="GO:0005829">
    <property type="term" value="C:cytosol"/>
    <property type="evidence" value="ECO:0007669"/>
    <property type="project" value="TreeGrafter"/>
</dbReference>
<dbReference type="Pfam" id="PF00450">
    <property type="entry name" value="Peptidase_S10"/>
    <property type="match status" value="1"/>
</dbReference>
<evidence type="ECO:0000259" key="7">
    <source>
        <dbReference type="PROSITE" id="PS50052"/>
    </source>
</evidence>
<dbReference type="InterPro" id="IPR008144">
    <property type="entry name" value="Guanylate_kin-like_dom"/>
</dbReference>
<gene>
    <name evidence="8" type="ORF">POCTA_138.1.T0220001</name>
</gene>
<dbReference type="SMART" id="SM00072">
    <property type="entry name" value="GuKc"/>
    <property type="match status" value="1"/>
</dbReference>
<evidence type="ECO:0000256" key="2">
    <source>
        <dbReference type="ARBA" id="ARBA00012961"/>
    </source>
</evidence>
<reference evidence="8" key="1">
    <citation type="submission" date="2021-01" db="EMBL/GenBank/DDBJ databases">
        <authorList>
            <consortium name="Genoscope - CEA"/>
            <person name="William W."/>
        </authorList>
    </citation>
    <scope>NUCLEOTIDE SEQUENCE</scope>
</reference>
<keyword evidence="3" id="KW-0808">Transferase</keyword>
<evidence type="ECO:0000256" key="5">
    <source>
        <dbReference type="ARBA" id="ARBA00022777"/>
    </source>
</evidence>
<evidence type="ECO:0000256" key="4">
    <source>
        <dbReference type="ARBA" id="ARBA00022741"/>
    </source>
</evidence>
<protein>
    <recommendedName>
        <fullName evidence="2">guanylate kinase</fullName>
        <ecNumber evidence="2">2.7.4.8</ecNumber>
    </recommendedName>
</protein>
<keyword evidence="4" id="KW-0547">Nucleotide-binding</keyword>
<dbReference type="InterPro" id="IPR001563">
    <property type="entry name" value="Peptidase_S10"/>
</dbReference>
<dbReference type="OrthoDB" id="6334211at2759"/>
<evidence type="ECO:0000313" key="9">
    <source>
        <dbReference type="Proteomes" id="UP000683925"/>
    </source>
</evidence>
<dbReference type="PROSITE" id="PS00856">
    <property type="entry name" value="GUANYLATE_KINASE_1"/>
    <property type="match status" value="1"/>
</dbReference>
<name>A0A8S1T9S8_PAROT</name>
<comment type="caution">
    <text evidence="8">The sequence shown here is derived from an EMBL/GenBank/DDBJ whole genome shotgun (WGS) entry which is preliminary data.</text>
</comment>
<organism evidence="8 9">
    <name type="scientific">Paramecium octaurelia</name>
    <dbReference type="NCBI Taxonomy" id="43137"/>
    <lineage>
        <taxon>Eukaryota</taxon>
        <taxon>Sar</taxon>
        <taxon>Alveolata</taxon>
        <taxon>Ciliophora</taxon>
        <taxon>Intramacronucleata</taxon>
        <taxon>Oligohymenophorea</taxon>
        <taxon>Peniculida</taxon>
        <taxon>Parameciidae</taxon>
        <taxon>Paramecium</taxon>
    </lineage>
</organism>
<evidence type="ECO:0000256" key="6">
    <source>
        <dbReference type="ARBA" id="ARBA00022840"/>
    </source>
</evidence>
<accession>A0A8S1T9S8</accession>
<sequence>MIFCLLVCFTHAAIIKKSLKAIDFDFESGSAIGLLKEKNNMFYQLVYQKGFNEQTITKDIIFLIWLQVGPGCSSQSAFYELNGLFHIEKSDADFTIRKKDNSWLRFYSLIDLLNWIQLRGYINQFNIASFRFLPNSNWLKLTLLDSVTQVTLLLYFRIVCLIVTSSLVIKDLQLKMDYKVCYIELRQYPHTYIDEFKQITKKDEQLLQSMILKQQDKLAGSAFTSYFNKLENFAKIDQIQRLIWNYKYHYLSLQLISKVANEPDFSFDLTKIIEDLLNKGAVLFYNGQMNASINPAGTQNWLSTFKSDKLYQWKSAQKSIFKKQWKNSRQFQQNREIYYSNNLQCRPCCYIILPIQTRHCSKIENQKQSMTPYFIIFNQYQLQNIYESNLLIFHNQALIVLALVELAKLLQNSQNFVYSVSLTTRKPRPNEKNGVNYYFVNKDVFDENIKNNEFLEFCEVHGNLYGAAKHQINNIIKQNKIPLIEIDVQGAEKINKQLNNQCENIFVLPPSISILRKRLIGRQTETSDVVEKRIKNAETEIEKAKSFQIYHFIVNDNFETCYQELFEFVNKKYQNLLLLSINYS</sequence>
<keyword evidence="6" id="KW-0067">ATP-binding</keyword>
<dbReference type="FunFam" id="3.30.63.10:FF:000002">
    <property type="entry name" value="Guanylate kinase 1"/>
    <property type="match status" value="1"/>
</dbReference>
<dbReference type="PANTHER" id="PTHR23117:SF13">
    <property type="entry name" value="GUANYLATE KINASE"/>
    <property type="match status" value="1"/>
</dbReference>
<dbReference type="InterPro" id="IPR008145">
    <property type="entry name" value="GK/Ca_channel_bsu"/>
</dbReference>
<dbReference type="EMBL" id="CAJJDP010000022">
    <property type="protein sequence ID" value="CAD8149033.1"/>
    <property type="molecule type" value="Genomic_DNA"/>
</dbReference>
<keyword evidence="9" id="KW-1185">Reference proteome</keyword>
<comment type="similarity">
    <text evidence="1">Belongs to the guanylate kinase family.</text>
</comment>
<dbReference type="CDD" id="cd00071">
    <property type="entry name" value="GMPK"/>
    <property type="match status" value="1"/>
</dbReference>
<dbReference type="PANTHER" id="PTHR23117">
    <property type="entry name" value="GUANYLATE KINASE-RELATED"/>
    <property type="match status" value="1"/>
</dbReference>
<proteinExistence type="inferred from homology"/>
<dbReference type="GO" id="GO:0004185">
    <property type="term" value="F:serine-type carboxypeptidase activity"/>
    <property type="evidence" value="ECO:0007669"/>
    <property type="project" value="InterPro"/>
</dbReference>
<evidence type="ECO:0000313" key="8">
    <source>
        <dbReference type="EMBL" id="CAD8149033.1"/>
    </source>
</evidence>
<keyword evidence="5" id="KW-0418">Kinase</keyword>
<dbReference type="GO" id="GO:0004385">
    <property type="term" value="F:GMP kinase activity"/>
    <property type="evidence" value="ECO:0007669"/>
    <property type="project" value="UniProtKB-EC"/>
</dbReference>
<dbReference type="NCBIfam" id="TIGR03263">
    <property type="entry name" value="guanyl_kin"/>
    <property type="match status" value="1"/>
</dbReference>
<dbReference type="InterPro" id="IPR017665">
    <property type="entry name" value="Guanylate_kinase"/>
</dbReference>
<dbReference type="InterPro" id="IPR020590">
    <property type="entry name" value="Guanylate_kinase_CS"/>
</dbReference>
<evidence type="ECO:0000256" key="3">
    <source>
        <dbReference type="ARBA" id="ARBA00022679"/>
    </source>
</evidence>
<evidence type="ECO:0000256" key="1">
    <source>
        <dbReference type="ARBA" id="ARBA00005790"/>
    </source>
</evidence>